<dbReference type="PROSITE" id="PS50850">
    <property type="entry name" value="MFS"/>
    <property type="match status" value="1"/>
</dbReference>
<keyword evidence="2" id="KW-1003">Cell membrane</keyword>
<organism evidence="8 9">
    <name type="scientific">Comamonas piscis</name>
    <dbReference type="NCBI Taxonomy" id="1562974"/>
    <lineage>
        <taxon>Bacteria</taxon>
        <taxon>Pseudomonadati</taxon>
        <taxon>Pseudomonadota</taxon>
        <taxon>Betaproteobacteria</taxon>
        <taxon>Burkholderiales</taxon>
        <taxon>Comamonadaceae</taxon>
        <taxon>Comamonas</taxon>
    </lineage>
</organism>
<proteinExistence type="predicted"/>
<feature type="transmembrane region" description="Helical" evidence="6">
    <location>
        <begin position="57"/>
        <end position="78"/>
    </location>
</feature>
<feature type="transmembrane region" description="Helical" evidence="6">
    <location>
        <begin position="280"/>
        <end position="299"/>
    </location>
</feature>
<dbReference type="InterPro" id="IPR050189">
    <property type="entry name" value="MFS_Efflux_Transporters"/>
</dbReference>
<feature type="transmembrane region" description="Helical" evidence="6">
    <location>
        <begin position="85"/>
        <end position="108"/>
    </location>
</feature>
<feature type="transmembrane region" description="Helical" evidence="6">
    <location>
        <begin position="305"/>
        <end position="328"/>
    </location>
</feature>
<feature type="transmembrane region" description="Helical" evidence="6">
    <location>
        <begin position="371"/>
        <end position="390"/>
    </location>
</feature>
<dbReference type="KEGG" id="cpis:HS961_11305"/>
<dbReference type="CDD" id="cd17324">
    <property type="entry name" value="MFS_NepI_like"/>
    <property type="match status" value="1"/>
</dbReference>
<keyword evidence="9" id="KW-1185">Reference proteome</keyword>
<keyword evidence="5 6" id="KW-0472">Membrane</keyword>
<feature type="transmembrane region" description="Helical" evidence="6">
    <location>
        <begin position="142"/>
        <end position="165"/>
    </location>
</feature>
<feature type="transmembrane region" description="Helical" evidence="6">
    <location>
        <begin position="215"/>
        <end position="237"/>
    </location>
</feature>
<feature type="transmembrane region" description="Helical" evidence="6">
    <location>
        <begin position="249"/>
        <end position="273"/>
    </location>
</feature>
<gene>
    <name evidence="8" type="ORF">HS961_11305</name>
</gene>
<dbReference type="PANTHER" id="PTHR43124">
    <property type="entry name" value="PURINE EFFLUX PUMP PBUE"/>
    <property type="match status" value="1"/>
</dbReference>
<evidence type="ECO:0000313" key="9">
    <source>
        <dbReference type="Proteomes" id="UP000515240"/>
    </source>
</evidence>
<feature type="domain" description="Major facilitator superfamily (MFS) profile" evidence="7">
    <location>
        <begin position="19"/>
        <end position="393"/>
    </location>
</feature>
<keyword evidence="4 6" id="KW-1133">Transmembrane helix</keyword>
<accession>A0A7G5EH95</accession>
<dbReference type="InterPro" id="IPR036259">
    <property type="entry name" value="MFS_trans_sf"/>
</dbReference>
<keyword evidence="3 6" id="KW-0812">Transmembrane</keyword>
<dbReference type="InterPro" id="IPR020846">
    <property type="entry name" value="MFS_dom"/>
</dbReference>
<dbReference type="InterPro" id="IPR011701">
    <property type="entry name" value="MFS"/>
</dbReference>
<dbReference type="RefSeq" id="WP_182327962.1">
    <property type="nucleotide sequence ID" value="NZ_CP058554.1"/>
</dbReference>
<dbReference type="AlphaFoldDB" id="A0A7G5EH95"/>
<evidence type="ECO:0000256" key="3">
    <source>
        <dbReference type="ARBA" id="ARBA00022692"/>
    </source>
</evidence>
<feature type="transmembrane region" description="Helical" evidence="6">
    <location>
        <begin position="114"/>
        <end position="135"/>
    </location>
</feature>
<protein>
    <submittedName>
        <fullName evidence="8">MFS transporter</fullName>
    </submittedName>
</protein>
<evidence type="ECO:0000256" key="1">
    <source>
        <dbReference type="ARBA" id="ARBA00004651"/>
    </source>
</evidence>
<dbReference type="GO" id="GO:0005886">
    <property type="term" value="C:plasma membrane"/>
    <property type="evidence" value="ECO:0007669"/>
    <property type="project" value="UniProtKB-SubCell"/>
</dbReference>
<feature type="transmembrane region" description="Helical" evidence="6">
    <location>
        <begin position="171"/>
        <end position="194"/>
    </location>
</feature>
<evidence type="ECO:0000256" key="2">
    <source>
        <dbReference type="ARBA" id="ARBA00022475"/>
    </source>
</evidence>
<dbReference type="GO" id="GO:0022857">
    <property type="term" value="F:transmembrane transporter activity"/>
    <property type="evidence" value="ECO:0007669"/>
    <property type="project" value="InterPro"/>
</dbReference>
<evidence type="ECO:0000256" key="5">
    <source>
        <dbReference type="ARBA" id="ARBA00023136"/>
    </source>
</evidence>
<reference evidence="8 9" key="1">
    <citation type="journal article" date="2020" name="G3 (Bethesda)">
        <title>CeMbio - The Caenorhabditis elegans Microbiome Resource.</title>
        <authorList>
            <person name="Dirksen P."/>
            <person name="Assie A."/>
            <person name="Zimmermann J."/>
            <person name="Zhang F."/>
            <person name="Tietje A.M."/>
            <person name="Marsh S.A."/>
            <person name="Felix M.A."/>
            <person name="Shapira M."/>
            <person name="Kaleta C."/>
            <person name="Schulenburg H."/>
            <person name="Samuel B."/>
        </authorList>
    </citation>
    <scope>NUCLEOTIDE SEQUENCE [LARGE SCALE GENOMIC DNA]</scope>
    <source>
        <strain evidence="8 9">BIGb0172</strain>
    </source>
</reference>
<dbReference type="EMBL" id="CP058554">
    <property type="protein sequence ID" value="QMV73370.1"/>
    <property type="molecule type" value="Genomic_DNA"/>
</dbReference>
<sequence>MSPSTSTHPQDPARNPWPAVMAAGLATFSVVTTEMLPVGLLTAIAPSLGISTGQAGLMLSLPALLAVVFAPLVVLMAGNMDRRRILAGLLALLVLANAASALAPSWGWMLAARVLLGLCIGGIWAVAGGLAARLVPAAAMGLATSIIFGGVAAASVLGVPMGALIGEGAGWRWAFGVMAVFSALVLGLHLWVMPTLPVRSAVGLRQFLTLRSNRALQAGLWLSLLLVAGHFMAFTFVRPLLLAVSGFDAQWIAALLLAYGLAGIAGNFIAGLAAARRTTLTVAAIALGLLLVPLLWLAFGGSPTGGFVLLLFWGLAYGGVSVALMTWMMKAAPQAMEIAAALYVGVFNTGIALGAWAGGQVVDGWGLQANLWLAAAWAAMALLLSLGLAVTRHHSGSAAKSASPDQIAP</sequence>
<dbReference type="Pfam" id="PF07690">
    <property type="entry name" value="MFS_1"/>
    <property type="match status" value="1"/>
</dbReference>
<feature type="transmembrane region" description="Helical" evidence="6">
    <location>
        <begin position="20"/>
        <end position="45"/>
    </location>
</feature>
<dbReference type="SUPFAM" id="SSF103473">
    <property type="entry name" value="MFS general substrate transporter"/>
    <property type="match status" value="1"/>
</dbReference>
<dbReference type="PANTHER" id="PTHR43124:SF3">
    <property type="entry name" value="CHLORAMPHENICOL EFFLUX PUMP RV0191"/>
    <property type="match status" value="1"/>
</dbReference>
<evidence type="ECO:0000259" key="7">
    <source>
        <dbReference type="PROSITE" id="PS50850"/>
    </source>
</evidence>
<dbReference type="Proteomes" id="UP000515240">
    <property type="component" value="Chromosome"/>
</dbReference>
<comment type="subcellular location">
    <subcellularLocation>
        <location evidence="1">Cell membrane</location>
        <topology evidence="1">Multi-pass membrane protein</topology>
    </subcellularLocation>
</comment>
<evidence type="ECO:0000256" key="6">
    <source>
        <dbReference type="SAM" id="Phobius"/>
    </source>
</evidence>
<evidence type="ECO:0000313" key="8">
    <source>
        <dbReference type="EMBL" id="QMV73370.1"/>
    </source>
</evidence>
<name>A0A7G5EH95_9BURK</name>
<feature type="transmembrane region" description="Helical" evidence="6">
    <location>
        <begin position="340"/>
        <end position="359"/>
    </location>
</feature>
<dbReference type="Gene3D" id="1.20.1250.20">
    <property type="entry name" value="MFS general substrate transporter like domains"/>
    <property type="match status" value="2"/>
</dbReference>
<evidence type="ECO:0000256" key="4">
    <source>
        <dbReference type="ARBA" id="ARBA00022989"/>
    </source>
</evidence>